<proteinExistence type="predicted"/>
<reference evidence="3" key="3">
    <citation type="submission" date="2020-12" db="UniProtKB">
        <authorList>
            <consortium name="EnsemblPlants"/>
        </authorList>
    </citation>
    <scope>IDENTIFICATION</scope>
</reference>
<evidence type="ECO:0000313" key="2">
    <source>
        <dbReference type="EMBL" id="PNR50043.1"/>
    </source>
</evidence>
<dbReference type="Proteomes" id="UP000006727">
    <property type="component" value="Chromosome 8"/>
</dbReference>
<gene>
    <name evidence="2" type="ORF">PHYPA_011940</name>
</gene>
<protein>
    <submittedName>
        <fullName evidence="2 3">Uncharacterized protein</fullName>
    </submittedName>
</protein>
<dbReference type="Gramene" id="Pp3c8_22520V3.1">
    <property type="protein sequence ID" value="Pp3c8_22520V3.1"/>
    <property type="gene ID" value="Pp3c8_22520"/>
</dbReference>
<dbReference type="EMBL" id="ABEU02000008">
    <property type="protein sequence ID" value="PNR50043.1"/>
    <property type="molecule type" value="Genomic_DNA"/>
</dbReference>
<dbReference type="AlphaFoldDB" id="A0A2K1K8E1"/>
<dbReference type="EnsemblPlants" id="Pp3c8_22520V3.1">
    <property type="protein sequence ID" value="Pp3c8_22520V3.1"/>
    <property type="gene ID" value="Pp3c8_22520"/>
</dbReference>
<feature type="compositionally biased region" description="Basic and acidic residues" evidence="1">
    <location>
        <begin position="1"/>
        <end position="13"/>
    </location>
</feature>
<evidence type="ECO:0000256" key="1">
    <source>
        <dbReference type="SAM" id="MobiDB-lite"/>
    </source>
</evidence>
<organism evidence="2">
    <name type="scientific">Physcomitrium patens</name>
    <name type="common">Spreading-leaved earth moss</name>
    <name type="synonym">Physcomitrella patens</name>
    <dbReference type="NCBI Taxonomy" id="3218"/>
    <lineage>
        <taxon>Eukaryota</taxon>
        <taxon>Viridiplantae</taxon>
        <taxon>Streptophyta</taxon>
        <taxon>Embryophyta</taxon>
        <taxon>Bryophyta</taxon>
        <taxon>Bryophytina</taxon>
        <taxon>Bryopsida</taxon>
        <taxon>Funariidae</taxon>
        <taxon>Funariales</taxon>
        <taxon>Funariaceae</taxon>
        <taxon>Physcomitrium</taxon>
    </lineage>
</organism>
<reference evidence="2 4" key="2">
    <citation type="journal article" date="2018" name="Plant J.">
        <title>The Physcomitrella patens chromosome-scale assembly reveals moss genome structure and evolution.</title>
        <authorList>
            <person name="Lang D."/>
            <person name="Ullrich K.K."/>
            <person name="Murat F."/>
            <person name="Fuchs J."/>
            <person name="Jenkins J."/>
            <person name="Haas F.B."/>
            <person name="Piednoel M."/>
            <person name="Gundlach H."/>
            <person name="Van Bel M."/>
            <person name="Meyberg R."/>
            <person name="Vives C."/>
            <person name="Morata J."/>
            <person name="Symeonidi A."/>
            <person name="Hiss M."/>
            <person name="Muchero W."/>
            <person name="Kamisugi Y."/>
            <person name="Saleh O."/>
            <person name="Blanc G."/>
            <person name="Decker E.L."/>
            <person name="van Gessel N."/>
            <person name="Grimwood J."/>
            <person name="Hayes R.D."/>
            <person name="Graham S.W."/>
            <person name="Gunter L.E."/>
            <person name="McDaniel S.F."/>
            <person name="Hoernstein S.N.W."/>
            <person name="Larsson A."/>
            <person name="Li F.W."/>
            <person name="Perroud P.F."/>
            <person name="Phillips J."/>
            <person name="Ranjan P."/>
            <person name="Rokshar D.S."/>
            <person name="Rothfels C.J."/>
            <person name="Schneider L."/>
            <person name="Shu S."/>
            <person name="Stevenson D.W."/>
            <person name="Thummler F."/>
            <person name="Tillich M."/>
            <person name="Villarreal Aguilar J.C."/>
            <person name="Widiez T."/>
            <person name="Wong G.K."/>
            <person name="Wymore A."/>
            <person name="Zhang Y."/>
            <person name="Zimmer A.D."/>
            <person name="Quatrano R.S."/>
            <person name="Mayer K.F.X."/>
            <person name="Goodstein D."/>
            <person name="Casacuberta J.M."/>
            <person name="Vandepoele K."/>
            <person name="Reski R."/>
            <person name="Cuming A.C."/>
            <person name="Tuskan G.A."/>
            <person name="Maumus F."/>
            <person name="Salse J."/>
            <person name="Schmutz J."/>
            <person name="Rensing S.A."/>
        </authorList>
    </citation>
    <scope>NUCLEOTIDE SEQUENCE [LARGE SCALE GENOMIC DNA]</scope>
    <source>
        <strain evidence="3 4">cv. Gransden 2004</strain>
    </source>
</reference>
<name>A0A2K1K8E1_PHYPA</name>
<keyword evidence="4" id="KW-1185">Reference proteome</keyword>
<reference evidence="2 4" key="1">
    <citation type="journal article" date="2008" name="Science">
        <title>The Physcomitrella genome reveals evolutionary insights into the conquest of land by plants.</title>
        <authorList>
            <person name="Rensing S."/>
            <person name="Lang D."/>
            <person name="Zimmer A."/>
            <person name="Terry A."/>
            <person name="Salamov A."/>
            <person name="Shapiro H."/>
            <person name="Nishiyama T."/>
            <person name="Perroud P.-F."/>
            <person name="Lindquist E."/>
            <person name="Kamisugi Y."/>
            <person name="Tanahashi T."/>
            <person name="Sakakibara K."/>
            <person name="Fujita T."/>
            <person name="Oishi K."/>
            <person name="Shin-I T."/>
            <person name="Kuroki Y."/>
            <person name="Toyoda A."/>
            <person name="Suzuki Y."/>
            <person name="Hashimoto A."/>
            <person name="Yamaguchi K."/>
            <person name="Sugano A."/>
            <person name="Kohara Y."/>
            <person name="Fujiyama A."/>
            <person name="Anterola A."/>
            <person name="Aoki S."/>
            <person name="Ashton N."/>
            <person name="Barbazuk W.B."/>
            <person name="Barker E."/>
            <person name="Bennetzen J."/>
            <person name="Bezanilla M."/>
            <person name="Blankenship R."/>
            <person name="Cho S.H."/>
            <person name="Dutcher S."/>
            <person name="Estelle M."/>
            <person name="Fawcett J.A."/>
            <person name="Gundlach H."/>
            <person name="Hanada K."/>
            <person name="Heyl A."/>
            <person name="Hicks K.A."/>
            <person name="Hugh J."/>
            <person name="Lohr M."/>
            <person name="Mayer K."/>
            <person name="Melkozernov A."/>
            <person name="Murata T."/>
            <person name="Nelson D."/>
            <person name="Pils B."/>
            <person name="Prigge M."/>
            <person name="Reiss B."/>
            <person name="Renner T."/>
            <person name="Rombauts S."/>
            <person name="Rushton P."/>
            <person name="Sanderfoot A."/>
            <person name="Schween G."/>
            <person name="Shiu S.-H."/>
            <person name="Stueber K."/>
            <person name="Theodoulou F.L."/>
            <person name="Tu H."/>
            <person name="Van de Peer Y."/>
            <person name="Verrier P.J."/>
            <person name="Waters E."/>
            <person name="Wood A."/>
            <person name="Yang L."/>
            <person name="Cove D."/>
            <person name="Cuming A."/>
            <person name="Hasebe M."/>
            <person name="Lucas S."/>
            <person name="Mishler D.B."/>
            <person name="Reski R."/>
            <person name="Grigoriev I."/>
            <person name="Quatrano R.S."/>
            <person name="Boore J.L."/>
        </authorList>
    </citation>
    <scope>NUCLEOTIDE SEQUENCE [LARGE SCALE GENOMIC DNA]</scope>
    <source>
        <strain evidence="3 4">cv. Gransden 2004</strain>
    </source>
</reference>
<evidence type="ECO:0000313" key="4">
    <source>
        <dbReference type="Proteomes" id="UP000006727"/>
    </source>
</evidence>
<feature type="region of interest" description="Disordered" evidence="1">
    <location>
        <begin position="1"/>
        <end position="24"/>
    </location>
</feature>
<accession>A0A2K1K8E1</accession>
<evidence type="ECO:0000313" key="3">
    <source>
        <dbReference type="EnsemblPlants" id="Pp3c8_22520V3.1"/>
    </source>
</evidence>
<sequence length="62" mass="7307">MERQSEREQEWQRKPRSVHRVHMGSLPPSEINLYTTEEDLGHSCIPLFICNATYSARMYLLA</sequence>